<dbReference type="GO" id="GO:0003697">
    <property type="term" value="F:single-stranded DNA binding"/>
    <property type="evidence" value="ECO:0007669"/>
    <property type="project" value="InterPro"/>
</dbReference>
<dbReference type="Proteomes" id="UP000275078">
    <property type="component" value="Unassembled WGS sequence"/>
</dbReference>
<protein>
    <recommendedName>
        <fullName evidence="2">Single-stranded DNA-binding protein</fullName>
    </recommendedName>
</protein>
<dbReference type="EMBL" id="ML119647">
    <property type="protein sequence ID" value="RPA87373.1"/>
    <property type="molecule type" value="Genomic_DNA"/>
</dbReference>
<dbReference type="Gene3D" id="2.40.50.140">
    <property type="entry name" value="Nucleic acid-binding proteins"/>
    <property type="match status" value="1"/>
</dbReference>
<keyword evidence="4" id="KW-1185">Reference proteome</keyword>
<dbReference type="PIRSF" id="PIRSF002070">
    <property type="entry name" value="SSB"/>
    <property type="match status" value="1"/>
</dbReference>
<gene>
    <name evidence="3" type="ORF">BJ508DRAFT_99498</name>
</gene>
<dbReference type="STRING" id="1160509.A0A3N4IMM0"/>
<sequence>MFSRTALRTATRQFSTSSAKPYLAKCTLIGRIANNPEVMNNNGQDYVKYTIATQGGSKDNQKTNFFDVTAFPSGGSGLDYFASMTKGSLIAIDGELNTYKINVGEKTVYKVGITQRSLKMLQKKQADETEGSE</sequence>
<keyword evidence="2" id="KW-0496">Mitochondrion</keyword>
<evidence type="ECO:0000313" key="4">
    <source>
        <dbReference type="Proteomes" id="UP000275078"/>
    </source>
</evidence>
<organism evidence="3 4">
    <name type="scientific">Ascobolus immersus RN42</name>
    <dbReference type="NCBI Taxonomy" id="1160509"/>
    <lineage>
        <taxon>Eukaryota</taxon>
        <taxon>Fungi</taxon>
        <taxon>Dikarya</taxon>
        <taxon>Ascomycota</taxon>
        <taxon>Pezizomycotina</taxon>
        <taxon>Pezizomycetes</taxon>
        <taxon>Pezizales</taxon>
        <taxon>Ascobolaceae</taxon>
        <taxon>Ascobolus</taxon>
    </lineage>
</organism>
<accession>A0A3N4IMM0</accession>
<evidence type="ECO:0000256" key="2">
    <source>
        <dbReference type="PIRNR" id="PIRNR002070"/>
    </source>
</evidence>
<keyword evidence="1 2" id="KW-0238">DNA-binding</keyword>
<name>A0A3N4IMM0_ASCIM</name>
<reference evidence="3 4" key="1">
    <citation type="journal article" date="2018" name="Nat. Ecol. Evol.">
        <title>Pezizomycetes genomes reveal the molecular basis of ectomycorrhizal truffle lifestyle.</title>
        <authorList>
            <person name="Murat C."/>
            <person name="Payen T."/>
            <person name="Noel B."/>
            <person name="Kuo A."/>
            <person name="Morin E."/>
            <person name="Chen J."/>
            <person name="Kohler A."/>
            <person name="Krizsan K."/>
            <person name="Balestrini R."/>
            <person name="Da Silva C."/>
            <person name="Montanini B."/>
            <person name="Hainaut M."/>
            <person name="Levati E."/>
            <person name="Barry K.W."/>
            <person name="Belfiori B."/>
            <person name="Cichocki N."/>
            <person name="Clum A."/>
            <person name="Dockter R.B."/>
            <person name="Fauchery L."/>
            <person name="Guy J."/>
            <person name="Iotti M."/>
            <person name="Le Tacon F."/>
            <person name="Lindquist E.A."/>
            <person name="Lipzen A."/>
            <person name="Malagnac F."/>
            <person name="Mello A."/>
            <person name="Molinier V."/>
            <person name="Miyauchi S."/>
            <person name="Poulain J."/>
            <person name="Riccioni C."/>
            <person name="Rubini A."/>
            <person name="Sitrit Y."/>
            <person name="Splivallo R."/>
            <person name="Traeger S."/>
            <person name="Wang M."/>
            <person name="Zifcakova L."/>
            <person name="Wipf D."/>
            <person name="Zambonelli A."/>
            <person name="Paolocci F."/>
            <person name="Nowrousian M."/>
            <person name="Ottonello S."/>
            <person name="Baldrian P."/>
            <person name="Spatafora J.W."/>
            <person name="Henrissat B."/>
            <person name="Nagy L.G."/>
            <person name="Aury J.M."/>
            <person name="Wincker P."/>
            <person name="Grigoriev I.V."/>
            <person name="Bonfante P."/>
            <person name="Martin F.M."/>
        </authorList>
    </citation>
    <scope>NUCLEOTIDE SEQUENCE [LARGE SCALE GENOMIC DNA]</scope>
    <source>
        <strain evidence="3 4">RN42</strain>
    </source>
</reference>
<dbReference type="InterPro" id="IPR000424">
    <property type="entry name" value="Primosome_PriB/ssb"/>
</dbReference>
<dbReference type="InterPro" id="IPR011344">
    <property type="entry name" value="ssDNA-bd"/>
</dbReference>
<dbReference type="AlphaFoldDB" id="A0A3N4IMM0"/>
<proteinExistence type="predicted"/>
<dbReference type="PROSITE" id="PS50935">
    <property type="entry name" value="SSB"/>
    <property type="match status" value="1"/>
</dbReference>
<dbReference type="OrthoDB" id="1078367at2759"/>
<dbReference type="Pfam" id="PF00436">
    <property type="entry name" value="SSB"/>
    <property type="match status" value="1"/>
</dbReference>
<evidence type="ECO:0000256" key="1">
    <source>
        <dbReference type="ARBA" id="ARBA00023125"/>
    </source>
</evidence>
<dbReference type="InterPro" id="IPR012340">
    <property type="entry name" value="NA-bd_OB-fold"/>
</dbReference>
<dbReference type="GO" id="GO:0005739">
    <property type="term" value="C:mitochondrion"/>
    <property type="evidence" value="ECO:0007669"/>
    <property type="project" value="UniProtKB-SubCell"/>
</dbReference>
<comment type="subcellular location">
    <subcellularLocation>
        <location evidence="2">Mitochondrion</location>
    </subcellularLocation>
</comment>
<dbReference type="SUPFAM" id="SSF50249">
    <property type="entry name" value="Nucleic acid-binding proteins"/>
    <property type="match status" value="1"/>
</dbReference>
<dbReference type="GO" id="GO:0006260">
    <property type="term" value="P:DNA replication"/>
    <property type="evidence" value="ECO:0007669"/>
    <property type="project" value="InterPro"/>
</dbReference>
<evidence type="ECO:0000313" key="3">
    <source>
        <dbReference type="EMBL" id="RPA87373.1"/>
    </source>
</evidence>
<dbReference type="CDD" id="cd04496">
    <property type="entry name" value="SSB_OBF"/>
    <property type="match status" value="1"/>
</dbReference>